<evidence type="ECO:0000256" key="5">
    <source>
        <dbReference type="PIRSR" id="PIRSR615500-1"/>
    </source>
</evidence>
<keyword evidence="2 6" id="KW-0645">Protease</keyword>
<name>A0A856M8N9_9CYAN</name>
<dbReference type="Proteomes" id="UP000503129">
    <property type="component" value="Chromosome"/>
</dbReference>
<dbReference type="RefSeq" id="WP_171975707.1">
    <property type="nucleotide sequence ID" value="NZ_CAWOXK010000001.1"/>
</dbReference>
<evidence type="ECO:0000313" key="10">
    <source>
        <dbReference type="Proteomes" id="UP000503129"/>
    </source>
</evidence>
<feature type="active site" description="Charge relay system" evidence="5 6">
    <location>
        <position position="338"/>
    </location>
</feature>
<dbReference type="KEGG" id="bsen:DP114_06195"/>
<dbReference type="InterPro" id="IPR015500">
    <property type="entry name" value="Peptidase_S8_subtilisin-rel"/>
</dbReference>
<gene>
    <name evidence="9" type="ORF">DP114_06195</name>
</gene>
<keyword evidence="10" id="KW-1185">Reference proteome</keyword>
<evidence type="ECO:0000256" key="4">
    <source>
        <dbReference type="ARBA" id="ARBA00022825"/>
    </source>
</evidence>
<feature type="active site" description="Charge relay system" evidence="5 6">
    <location>
        <position position="125"/>
    </location>
</feature>
<accession>A0A856M8N9</accession>
<dbReference type="PROSITE" id="PS00136">
    <property type="entry name" value="SUBTILASE_ASP"/>
    <property type="match status" value="1"/>
</dbReference>
<dbReference type="PROSITE" id="PS00137">
    <property type="entry name" value="SUBTILASE_HIS"/>
    <property type="match status" value="1"/>
</dbReference>
<dbReference type="InterPro" id="IPR023827">
    <property type="entry name" value="Peptidase_S8_Asp-AS"/>
</dbReference>
<dbReference type="EMBL" id="CP030118">
    <property type="protein sequence ID" value="QDL07545.1"/>
    <property type="molecule type" value="Genomic_DNA"/>
</dbReference>
<evidence type="ECO:0000259" key="8">
    <source>
        <dbReference type="Pfam" id="PF00082"/>
    </source>
</evidence>
<feature type="active site" description="Charge relay system" evidence="5 6">
    <location>
        <position position="180"/>
    </location>
</feature>
<feature type="domain" description="Peptidase S8/S53" evidence="8">
    <location>
        <begin position="116"/>
        <end position="379"/>
    </location>
</feature>
<comment type="similarity">
    <text evidence="1 6 7">Belongs to the peptidase S8 family.</text>
</comment>
<dbReference type="AlphaFoldDB" id="A0A856M8N9"/>
<dbReference type="SUPFAM" id="SSF52743">
    <property type="entry name" value="Subtilisin-like"/>
    <property type="match status" value="1"/>
</dbReference>
<evidence type="ECO:0000313" key="9">
    <source>
        <dbReference type="EMBL" id="QDL07545.1"/>
    </source>
</evidence>
<dbReference type="GO" id="GO:0006508">
    <property type="term" value="P:proteolysis"/>
    <property type="evidence" value="ECO:0007669"/>
    <property type="project" value="UniProtKB-KW"/>
</dbReference>
<keyword evidence="4 6" id="KW-0720">Serine protease</keyword>
<dbReference type="PANTHER" id="PTHR43399">
    <property type="entry name" value="SUBTILISIN-RELATED"/>
    <property type="match status" value="1"/>
</dbReference>
<dbReference type="PANTHER" id="PTHR43399:SF4">
    <property type="entry name" value="CELL WALL-ASSOCIATED PROTEASE"/>
    <property type="match status" value="1"/>
</dbReference>
<dbReference type="InterPro" id="IPR036852">
    <property type="entry name" value="Peptidase_S8/S53_dom_sf"/>
</dbReference>
<keyword evidence="3 6" id="KW-0378">Hydrolase</keyword>
<dbReference type="GO" id="GO:0004252">
    <property type="term" value="F:serine-type endopeptidase activity"/>
    <property type="evidence" value="ECO:0007669"/>
    <property type="project" value="UniProtKB-UniRule"/>
</dbReference>
<dbReference type="PROSITE" id="PS00138">
    <property type="entry name" value="SUBTILASE_SER"/>
    <property type="match status" value="1"/>
</dbReference>
<dbReference type="PROSITE" id="PS51892">
    <property type="entry name" value="SUBTILASE"/>
    <property type="match status" value="1"/>
</dbReference>
<protein>
    <submittedName>
        <fullName evidence="9">Peptidase S8</fullName>
    </submittedName>
</protein>
<evidence type="ECO:0000256" key="6">
    <source>
        <dbReference type="PROSITE-ProRule" id="PRU01240"/>
    </source>
</evidence>
<dbReference type="InterPro" id="IPR051048">
    <property type="entry name" value="Peptidase_S8/S53_subtilisin"/>
</dbReference>
<dbReference type="InterPro" id="IPR022398">
    <property type="entry name" value="Peptidase_S8_His-AS"/>
</dbReference>
<dbReference type="PRINTS" id="PR00723">
    <property type="entry name" value="SUBTILISIN"/>
</dbReference>
<proteinExistence type="inferred from homology"/>
<organism evidence="9 10">
    <name type="scientific">Brasilonema sennae CENA114</name>
    <dbReference type="NCBI Taxonomy" id="415709"/>
    <lineage>
        <taxon>Bacteria</taxon>
        <taxon>Bacillati</taxon>
        <taxon>Cyanobacteriota</taxon>
        <taxon>Cyanophyceae</taxon>
        <taxon>Nostocales</taxon>
        <taxon>Scytonemataceae</taxon>
        <taxon>Brasilonema</taxon>
        <taxon>Bromeliae group (in: Brasilonema)</taxon>
    </lineage>
</organism>
<dbReference type="InterPro" id="IPR023828">
    <property type="entry name" value="Peptidase_S8_Ser-AS"/>
</dbReference>
<evidence type="ECO:0000256" key="7">
    <source>
        <dbReference type="RuleBase" id="RU003355"/>
    </source>
</evidence>
<evidence type="ECO:0000256" key="1">
    <source>
        <dbReference type="ARBA" id="ARBA00011073"/>
    </source>
</evidence>
<evidence type="ECO:0000256" key="2">
    <source>
        <dbReference type="ARBA" id="ARBA00022670"/>
    </source>
</evidence>
<dbReference type="InterPro" id="IPR000209">
    <property type="entry name" value="Peptidase_S8/S53_dom"/>
</dbReference>
<sequence length="475" mass="50253">MFSRLGSNSSLFEQGQNITSLSSVDTFDYNNNYNINLNGHSSFNSAMNGLESNAQEQLFNDNGYSFNSGYGLIDAAAAVGKAAGQSTFADVPNLGGNNWGADLVKAPEAWAQGYTGQGVVVAVLDTGVDFNHDDLKDNIWTNPKEIAGNSIDDDGDGLVDDVHGWNFVDNNNDVSDKFGHGTHVSGTIAGENNDFGVTGIAYDAKIMPVKVLGDDGSGSYTSISNGIHYAADHGANVINLSLGGGSSDSTLEKAVEYASSKGVIVVMAAGNDSGLQPNYPAHYADKSGIAVGAVDKNNQMANFSNKAGINSLTYVTAPGVNVYSTIPGNKYASYNGTSMAAPHVAGVVALMLSANHNLTDAQVRQIVAETAVHDTQMPNFGLSNFVTNSSATTSNFRVRNYEYGSYGSQNQLDDSNTVEFSGLSVSCTANSEFSSYQTLLNNLNYSITDSDDSTVSENILKQRKEMLEENLQMVT</sequence>
<evidence type="ECO:0000256" key="3">
    <source>
        <dbReference type="ARBA" id="ARBA00022801"/>
    </source>
</evidence>
<reference evidence="9 10" key="1">
    <citation type="submission" date="2018-06" db="EMBL/GenBank/DDBJ databases">
        <title>Comparative genomics of Brasilonema spp. strains.</title>
        <authorList>
            <person name="Alvarenga D.O."/>
            <person name="Fiore M.F."/>
            <person name="Varani A.M."/>
        </authorList>
    </citation>
    <scope>NUCLEOTIDE SEQUENCE [LARGE SCALE GENOMIC DNA]</scope>
    <source>
        <strain evidence="9 10">CENA114</strain>
    </source>
</reference>
<dbReference type="Gene3D" id="3.40.50.200">
    <property type="entry name" value="Peptidase S8/S53 domain"/>
    <property type="match status" value="1"/>
</dbReference>
<dbReference type="Pfam" id="PF00082">
    <property type="entry name" value="Peptidase_S8"/>
    <property type="match status" value="1"/>
</dbReference>